<gene>
    <name evidence="2" type="ORF">J6I44_19180</name>
</gene>
<feature type="transmembrane region" description="Helical" evidence="1">
    <location>
        <begin position="230"/>
        <end position="255"/>
    </location>
</feature>
<accession>A0ABT3PSZ5</accession>
<feature type="transmembrane region" description="Helical" evidence="1">
    <location>
        <begin position="112"/>
        <end position="134"/>
    </location>
</feature>
<dbReference type="Proteomes" id="UP001207918">
    <property type="component" value="Unassembled WGS sequence"/>
</dbReference>
<keyword evidence="3" id="KW-1185">Reference proteome</keyword>
<name>A0ABT3PSZ5_9BACT</name>
<feature type="transmembrane region" description="Helical" evidence="1">
    <location>
        <begin position="56"/>
        <end position="78"/>
    </location>
</feature>
<dbReference type="RefSeq" id="WP_265767817.1">
    <property type="nucleotide sequence ID" value="NZ_JAGGJA010000020.1"/>
</dbReference>
<feature type="transmembrane region" description="Helical" evidence="1">
    <location>
        <begin position="141"/>
        <end position="163"/>
    </location>
</feature>
<evidence type="ECO:0000256" key="1">
    <source>
        <dbReference type="SAM" id="Phobius"/>
    </source>
</evidence>
<keyword evidence="1" id="KW-0472">Membrane</keyword>
<feature type="transmembrane region" description="Helical" evidence="1">
    <location>
        <begin position="199"/>
        <end position="218"/>
    </location>
</feature>
<sequence length="265" mass="30160">MKTIRLVAWNTLHGFAAKKVFYLFLFLIVIIAALQWQKVYNIFYAYANLQLFIEQVWLLSGTLGWWYFLTAITAIIFASGVLPKEQQDKSIAGVLAKPISRWTFVLGKWSGVLLFFCTIFVIGAGFILTAMIYWQFPILGFFYIGLLHYLLLLVTFTTLSYMLSIVLPRILAGGLAFSLFYFHTYFLRFADGEGALRQLIVSALYYVTPVHLNIYPLWEGSLQDSLHLSVPFLWATIGINGCYGALLLLFAVILYQKKDIAVGQP</sequence>
<evidence type="ECO:0000313" key="2">
    <source>
        <dbReference type="EMBL" id="MCW9708991.1"/>
    </source>
</evidence>
<evidence type="ECO:0000313" key="3">
    <source>
        <dbReference type="Proteomes" id="UP001207918"/>
    </source>
</evidence>
<feature type="transmembrane region" description="Helical" evidence="1">
    <location>
        <begin position="169"/>
        <end position="187"/>
    </location>
</feature>
<comment type="caution">
    <text evidence="2">The sequence shown here is derived from an EMBL/GenBank/DDBJ whole genome shotgun (WGS) entry which is preliminary data.</text>
</comment>
<protein>
    <submittedName>
        <fullName evidence="2">ABC transporter permease subunit</fullName>
    </submittedName>
</protein>
<keyword evidence="1" id="KW-1133">Transmembrane helix</keyword>
<dbReference type="EMBL" id="JAGGJA010000020">
    <property type="protein sequence ID" value="MCW9708991.1"/>
    <property type="molecule type" value="Genomic_DNA"/>
</dbReference>
<organism evidence="2 3">
    <name type="scientific">Fodinibius salsisoli</name>
    <dbReference type="NCBI Taxonomy" id="2820877"/>
    <lineage>
        <taxon>Bacteria</taxon>
        <taxon>Pseudomonadati</taxon>
        <taxon>Balneolota</taxon>
        <taxon>Balneolia</taxon>
        <taxon>Balneolales</taxon>
        <taxon>Balneolaceae</taxon>
        <taxon>Fodinibius</taxon>
    </lineage>
</organism>
<dbReference type="Pfam" id="PF12679">
    <property type="entry name" value="ABC2_membrane_2"/>
    <property type="match status" value="1"/>
</dbReference>
<proteinExistence type="predicted"/>
<feature type="transmembrane region" description="Helical" evidence="1">
    <location>
        <begin position="20"/>
        <end position="36"/>
    </location>
</feature>
<reference evidence="2 3" key="1">
    <citation type="submission" date="2021-03" db="EMBL/GenBank/DDBJ databases">
        <title>Aliifodinibius sp. nov., a new bacterium isolated from saline soil.</title>
        <authorList>
            <person name="Galisteo C."/>
            <person name="De La Haba R."/>
            <person name="Sanchez-Porro C."/>
            <person name="Ventosa A."/>
        </authorList>
    </citation>
    <scope>NUCLEOTIDE SEQUENCE [LARGE SCALE GENOMIC DNA]</scope>
    <source>
        <strain evidence="2 3">1BSP15-2V2</strain>
    </source>
</reference>
<keyword evidence="1" id="KW-0812">Transmembrane</keyword>